<gene>
    <name evidence="2" type="ORF">Bandiella_01458</name>
</gene>
<dbReference type="SUPFAM" id="SSF55620">
    <property type="entry name" value="Tetrahydrobiopterin biosynthesis enzymes-like"/>
    <property type="match status" value="1"/>
</dbReference>
<sequence>MQEKNNSILQITDYELFVNIGVEEGERKNKQRILLSIKIFFKTIPKAVITDRITDTKCYLNLCNKLDIFNNQEFNTIEALAHANFKFVKDIFQADNVRLQVTKFPDIPSLKGGVSFAIEDKCE</sequence>
<dbReference type="EMBL" id="CP110820">
    <property type="protein sequence ID" value="WPX97309.1"/>
    <property type="molecule type" value="Genomic_DNA"/>
</dbReference>
<feature type="domain" description="Dihydroneopterin aldolase/epimerase" evidence="1">
    <location>
        <begin position="9"/>
        <end position="120"/>
    </location>
</feature>
<reference evidence="2 3" key="1">
    <citation type="submission" date="2022-11" db="EMBL/GenBank/DDBJ databases">
        <title>Host association and intracellularity evolved multiple times independently in the Rickettsiales.</title>
        <authorList>
            <person name="Castelli M."/>
            <person name="Nardi T."/>
            <person name="Gammuto L."/>
            <person name="Bellinzona G."/>
            <person name="Sabaneyeva E."/>
            <person name="Potekhin A."/>
            <person name="Serra V."/>
            <person name="Petroni G."/>
            <person name="Sassera D."/>
        </authorList>
    </citation>
    <scope>NUCLEOTIDE SEQUENCE [LARGE SCALE GENOMIC DNA]</scope>
    <source>
        <strain evidence="2 3">NDG2</strain>
    </source>
</reference>
<dbReference type="Pfam" id="PF02152">
    <property type="entry name" value="FolB"/>
    <property type="match status" value="1"/>
</dbReference>
<protein>
    <submittedName>
        <fullName evidence="2">Dihydroneopterin aldolase</fullName>
    </submittedName>
</protein>
<evidence type="ECO:0000259" key="1">
    <source>
        <dbReference type="SMART" id="SM00905"/>
    </source>
</evidence>
<name>A0ABZ0UNL2_9RICK</name>
<proteinExistence type="predicted"/>
<evidence type="ECO:0000313" key="3">
    <source>
        <dbReference type="Proteomes" id="UP001327219"/>
    </source>
</evidence>
<dbReference type="NCBIfam" id="TIGR00526">
    <property type="entry name" value="folB_dom"/>
    <property type="match status" value="1"/>
</dbReference>
<dbReference type="InterPro" id="IPR043133">
    <property type="entry name" value="GTP-CH-I_C/QueF"/>
</dbReference>
<dbReference type="Proteomes" id="UP001327219">
    <property type="component" value="Chromosome"/>
</dbReference>
<dbReference type="RefSeq" id="WP_323732858.1">
    <property type="nucleotide sequence ID" value="NZ_CP110820.1"/>
</dbReference>
<organism evidence="2 3">
    <name type="scientific">Candidatus Bandiella euplotis</name>
    <dbReference type="NCBI Taxonomy" id="1664265"/>
    <lineage>
        <taxon>Bacteria</taxon>
        <taxon>Pseudomonadati</taxon>
        <taxon>Pseudomonadota</taxon>
        <taxon>Alphaproteobacteria</taxon>
        <taxon>Rickettsiales</taxon>
        <taxon>Candidatus Midichloriaceae</taxon>
        <taxon>Candidatus Bandiella</taxon>
    </lineage>
</organism>
<accession>A0ABZ0UNL2</accession>
<keyword evidence="3" id="KW-1185">Reference proteome</keyword>
<dbReference type="SMART" id="SM00905">
    <property type="entry name" value="FolB"/>
    <property type="match status" value="1"/>
</dbReference>
<dbReference type="Gene3D" id="3.30.1130.10">
    <property type="match status" value="1"/>
</dbReference>
<dbReference type="InterPro" id="IPR006157">
    <property type="entry name" value="FolB_dom"/>
</dbReference>
<evidence type="ECO:0000313" key="2">
    <source>
        <dbReference type="EMBL" id="WPX97309.1"/>
    </source>
</evidence>